<dbReference type="EMBL" id="HADZ01018009">
    <property type="protein sequence ID" value="SBP81950.1"/>
    <property type="molecule type" value="Transcribed_RNA"/>
</dbReference>
<proteinExistence type="predicted"/>
<feature type="region of interest" description="Disordered" evidence="1">
    <location>
        <begin position="63"/>
        <end position="86"/>
    </location>
</feature>
<evidence type="ECO:0000313" key="2">
    <source>
        <dbReference type="EMBL" id="SBP81950.1"/>
    </source>
</evidence>
<accession>A0A1A8CT30</accession>
<sequence>CFVENPGILGVCFDDVCKIGHSGSPHSILISNHALNNSRETCRPSFFHFLSEDLHARLQARVTSESQGSLLGRDLQSLRGATTSRT</sequence>
<reference evidence="2" key="2">
    <citation type="submission" date="2016-06" db="EMBL/GenBank/DDBJ databases">
        <title>The genome of a short-lived fish provides insights into sex chromosome evolution and the genetic control of aging.</title>
        <authorList>
            <person name="Reichwald K."/>
            <person name="Felder M."/>
            <person name="Petzold A."/>
            <person name="Koch P."/>
            <person name="Groth M."/>
            <person name="Platzer M."/>
        </authorList>
    </citation>
    <scope>NUCLEOTIDE SEQUENCE</scope>
    <source>
        <tissue evidence="2">Brain</tissue>
    </source>
</reference>
<reference evidence="2" key="1">
    <citation type="submission" date="2016-05" db="EMBL/GenBank/DDBJ databases">
        <authorList>
            <person name="Lavstsen T."/>
            <person name="Jespersen J.S."/>
        </authorList>
    </citation>
    <scope>NUCLEOTIDE SEQUENCE</scope>
    <source>
        <tissue evidence="2">Brain</tissue>
    </source>
</reference>
<evidence type="ECO:0000256" key="1">
    <source>
        <dbReference type="SAM" id="MobiDB-lite"/>
    </source>
</evidence>
<organism evidence="2">
    <name type="scientific">Nothobranchius kadleci</name>
    <name type="common">African annual killifish</name>
    <dbReference type="NCBI Taxonomy" id="1051664"/>
    <lineage>
        <taxon>Eukaryota</taxon>
        <taxon>Metazoa</taxon>
        <taxon>Chordata</taxon>
        <taxon>Craniata</taxon>
        <taxon>Vertebrata</taxon>
        <taxon>Euteleostomi</taxon>
        <taxon>Actinopterygii</taxon>
        <taxon>Neopterygii</taxon>
        <taxon>Teleostei</taxon>
        <taxon>Neoteleostei</taxon>
        <taxon>Acanthomorphata</taxon>
        <taxon>Ovalentaria</taxon>
        <taxon>Atherinomorphae</taxon>
        <taxon>Cyprinodontiformes</taxon>
        <taxon>Nothobranchiidae</taxon>
        <taxon>Nothobranchius</taxon>
    </lineage>
</organism>
<feature type="non-terminal residue" evidence="2">
    <location>
        <position position="1"/>
    </location>
</feature>
<gene>
    <name evidence="2" type="primary">Nfu_g_1_005796</name>
</gene>
<dbReference type="AlphaFoldDB" id="A0A1A8CT30"/>
<protein>
    <submittedName>
        <fullName evidence="2">Uncharacterized protein</fullName>
    </submittedName>
</protein>
<name>A0A1A8CT30_NOTKA</name>
<feature type="non-terminal residue" evidence="2">
    <location>
        <position position="86"/>
    </location>
</feature>